<organism evidence="2 3">
    <name type="scientific">Cafeteria roenbergensis virus (strain BV-PW1)</name>
    <name type="common">CroV</name>
    <dbReference type="NCBI Taxonomy" id="693272"/>
    <lineage>
        <taxon>Viruses</taxon>
        <taxon>Varidnaviria</taxon>
        <taxon>Bamfordvirae</taxon>
        <taxon>Nucleocytoviricota</taxon>
        <taxon>Megaviricetes</taxon>
        <taxon>Imitervirales</taxon>
        <taxon>Mimiviridae</taxon>
        <taxon>Aliimimivirinae</taxon>
        <taxon>Rheavirus</taxon>
        <taxon>Rheavirus sinusmexicani</taxon>
    </lineage>
</organism>
<organismHost>
    <name type="scientific">Cafeteria roenbergensis</name>
    <name type="common">Marine flagellate</name>
    <dbReference type="NCBI Taxonomy" id="33653"/>
</organismHost>
<evidence type="ECO:0000313" key="3">
    <source>
        <dbReference type="Proteomes" id="UP000029781"/>
    </source>
</evidence>
<dbReference type="EMBL" id="GU244497">
    <property type="protein sequence ID" value="ADO67435.1"/>
    <property type="molecule type" value="Genomic_DNA"/>
</dbReference>
<name>E3T5H2_CROVB</name>
<keyword evidence="3" id="KW-1185">Reference proteome</keyword>
<evidence type="ECO:0000256" key="1">
    <source>
        <dbReference type="SAM" id="Phobius"/>
    </source>
</evidence>
<keyword evidence="1" id="KW-0472">Membrane</keyword>
<evidence type="ECO:0000313" key="2">
    <source>
        <dbReference type="EMBL" id="ADO67435.1"/>
    </source>
</evidence>
<reference evidence="2 3" key="1">
    <citation type="journal article" date="2010" name="Proc. Natl. Acad. Sci. U.S.A.">
        <title>Giant virus with a remarkable complement of genes infects marine zooplankton.</title>
        <authorList>
            <person name="Fischer M.G."/>
            <person name="Allen M.J."/>
            <person name="Wilson W.H."/>
            <person name="Suttle C.A."/>
        </authorList>
    </citation>
    <scope>NUCLEOTIDE SEQUENCE [LARGE SCALE GENOMIC DNA]</scope>
    <source>
        <strain evidence="2 3">BV-PW1</strain>
    </source>
</reference>
<feature type="transmembrane region" description="Helical" evidence="1">
    <location>
        <begin position="6"/>
        <end position="21"/>
    </location>
</feature>
<gene>
    <name evidence="2" type="ORF">crov401</name>
</gene>
<accession>E3T5H2</accession>
<proteinExistence type="predicted"/>
<dbReference type="KEGG" id="vg:9887804"/>
<dbReference type="Proteomes" id="UP000029781">
    <property type="component" value="Segment"/>
</dbReference>
<keyword evidence="1" id="KW-1133">Transmembrane helix</keyword>
<sequence>MINYYQIIIIILIFLILYKTIKKEKMTNTNLIEHSISPQVLDLSIIENKNKKDLENLSKEEQKFFYSYGNNQTKLQMLTNFITHKYII</sequence>
<keyword evidence="1" id="KW-0812">Transmembrane</keyword>
<dbReference type="RefSeq" id="YP_003970034.1">
    <property type="nucleotide sequence ID" value="NC_014637.1"/>
</dbReference>
<protein>
    <submittedName>
        <fullName evidence="2">Uncharacterized protein</fullName>
    </submittedName>
</protein>
<dbReference type="GeneID" id="9887804"/>